<evidence type="ECO:0000256" key="3">
    <source>
        <dbReference type="ARBA" id="ARBA00023186"/>
    </source>
</evidence>
<dbReference type="Gene3D" id="1.10.287.110">
    <property type="entry name" value="DnaJ domain"/>
    <property type="match status" value="1"/>
</dbReference>
<dbReference type="InterPro" id="IPR001623">
    <property type="entry name" value="DnaJ_domain"/>
</dbReference>
<keyword evidence="6" id="KW-1185">Reference proteome</keyword>
<dbReference type="InterPro" id="IPR036869">
    <property type="entry name" value="J_dom_sf"/>
</dbReference>
<dbReference type="PRINTS" id="PR00625">
    <property type="entry name" value="JDOMAIN"/>
</dbReference>
<reference evidence="5 6" key="1">
    <citation type="submission" date="2023-05" db="EMBL/GenBank/DDBJ databases">
        <title>A 100% complete, gapless, phased diploid assembly of the Scenedesmus obliquus UTEX 3031 genome.</title>
        <authorList>
            <person name="Biondi T.C."/>
            <person name="Hanschen E.R."/>
            <person name="Kwon T."/>
            <person name="Eng W."/>
            <person name="Kruse C.P.S."/>
            <person name="Koehler S.I."/>
            <person name="Kunde Y."/>
            <person name="Gleasner C.D."/>
            <person name="You Mak K.T."/>
            <person name="Polle J."/>
            <person name="Hovde B.T."/>
            <person name="Starkenburg S.R."/>
        </authorList>
    </citation>
    <scope>NUCLEOTIDE SEQUENCE [LARGE SCALE GENOMIC DNA]</scope>
    <source>
        <strain evidence="5 6">DOE0152z</strain>
    </source>
</reference>
<evidence type="ECO:0000256" key="1">
    <source>
        <dbReference type="ARBA" id="ARBA00004370"/>
    </source>
</evidence>
<evidence type="ECO:0000259" key="4">
    <source>
        <dbReference type="PROSITE" id="PS50076"/>
    </source>
</evidence>
<dbReference type="Proteomes" id="UP001244341">
    <property type="component" value="Chromosome 10b"/>
</dbReference>
<dbReference type="Pfam" id="PF00226">
    <property type="entry name" value="DnaJ"/>
    <property type="match status" value="1"/>
</dbReference>
<dbReference type="InterPro" id="IPR024586">
    <property type="entry name" value="DnaJ-like_C11_C"/>
</dbReference>
<proteinExistence type="predicted"/>
<accession>A0ABY8UCC4</accession>
<dbReference type="EMBL" id="CP126217">
    <property type="protein sequence ID" value="WIA19108.1"/>
    <property type="molecule type" value="Genomic_DNA"/>
</dbReference>
<dbReference type="SMART" id="SM00271">
    <property type="entry name" value="DnaJ"/>
    <property type="match status" value="1"/>
</dbReference>
<evidence type="ECO:0000313" key="6">
    <source>
        <dbReference type="Proteomes" id="UP001244341"/>
    </source>
</evidence>
<dbReference type="PROSITE" id="PS50076">
    <property type="entry name" value="DNAJ_2"/>
    <property type="match status" value="1"/>
</dbReference>
<keyword evidence="3" id="KW-0143">Chaperone</keyword>
<keyword evidence="2" id="KW-0472">Membrane</keyword>
<dbReference type="Pfam" id="PF22774">
    <property type="entry name" value="DNAJC11_beta-barrel"/>
    <property type="match status" value="1"/>
</dbReference>
<feature type="domain" description="J" evidence="4">
    <location>
        <begin position="11"/>
        <end position="79"/>
    </location>
</feature>
<name>A0ABY8UCC4_TETOB</name>
<evidence type="ECO:0000256" key="2">
    <source>
        <dbReference type="ARBA" id="ARBA00023136"/>
    </source>
</evidence>
<gene>
    <name evidence="5" type="ORF">OEZ85_003756</name>
</gene>
<dbReference type="PANTHER" id="PTHR44157">
    <property type="entry name" value="DNAJ HOMOLOG SUBFAMILY C MEMBER 11"/>
    <property type="match status" value="1"/>
</dbReference>
<comment type="subcellular location">
    <subcellularLocation>
        <location evidence="1">Membrane</location>
    </subcellularLocation>
</comment>
<protein>
    <recommendedName>
        <fullName evidence="4">J domain-containing protein</fullName>
    </recommendedName>
</protein>
<dbReference type="PROSITE" id="PS00636">
    <property type="entry name" value="DNAJ_1"/>
    <property type="match status" value="1"/>
</dbReference>
<dbReference type="InterPro" id="IPR052243">
    <property type="entry name" value="Mito_inner_membrane_organizer"/>
</dbReference>
<evidence type="ECO:0000313" key="5">
    <source>
        <dbReference type="EMBL" id="WIA19108.1"/>
    </source>
</evidence>
<sequence length="447" mass="48776">MALFEEGTDPSYYAILNVPKDASYEDIKRAYRGLAQVFHPDKHLDDDLRDKAQEAFAKLQEAYEVLSDPQKRDVYDVYGKEGLNAGMSLGTKLKNTDELRKEWEAFKAQQRAAREEAAASHRGIYICRVDGRGWAHGDWAAVPQIRMVVVQNSLDVSVTDADVLLLQGQAALRGNQGSGSVVAGYKRVLSPNDELEAHAVLGLRSLLQLTSTRRLGHYTTAAATGSYSWDQGMGLQLTTSRQLTHSSSASLTWVVGPPNASSMGVSVSHRGSKYVITGKIDLGLVTSLSSRLTYLLNDNLSLKVTGRIGTSGVDAELGLARKFSPTSSLYAGSAVSLQGGTAFKVRYSRADALQYLVSGGKLELHGGVSKLGLMGFADVAEGDKELYVAYCYKQRLFEKVVGDADLLRLPGAGEPVCEPDVADRLWAKYRSMYQQQQQPQQPQEEAQ</sequence>
<organism evidence="5 6">
    <name type="scientific">Tetradesmus obliquus</name>
    <name type="common">Green alga</name>
    <name type="synonym">Acutodesmus obliquus</name>
    <dbReference type="NCBI Taxonomy" id="3088"/>
    <lineage>
        <taxon>Eukaryota</taxon>
        <taxon>Viridiplantae</taxon>
        <taxon>Chlorophyta</taxon>
        <taxon>core chlorophytes</taxon>
        <taxon>Chlorophyceae</taxon>
        <taxon>CS clade</taxon>
        <taxon>Sphaeropleales</taxon>
        <taxon>Scenedesmaceae</taxon>
        <taxon>Tetradesmus</taxon>
    </lineage>
</organism>
<dbReference type="InterPro" id="IPR018253">
    <property type="entry name" value="DnaJ_domain_CS"/>
</dbReference>
<dbReference type="InterPro" id="IPR055225">
    <property type="entry name" value="DNAJC11-like_beta-barrel"/>
</dbReference>
<dbReference type="CDD" id="cd06257">
    <property type="entry name" value="DnaJ"/>
    <property type="match status" value="1"/>
</dbReference>
<dbReference type="PANTHER" id="PTHR44157:SF1">
    <property type="entry name" value="DNAJ HOMOLOG SUBFAMILY C MEMBER 11"/>
    <property type="match status" value="1"/>
</dbReference>
<dbReference type="SUPFAM" id="SSF46565">
    <property type="entry name" value="Chaperone J-domain"/>
    <property type="match status" value="1"/>
</dbReference>
<dbReference type="Pfam" id="PF11875">
    <property type="entry name" value="DnaJ-like_C11_C"/>
    <property type="match status" value="1"/>
</dbReference>